<dbReference type="Proteomes" id="UP001597068">
    <property type="component" value="Unassembled WGS sequence"/>
</dbReference>
<dbReference type="InterPro" id="IPR050706">
    <property type="entry name" value="Cyclic-di-GMP_PDE-like"/>
</dbReference>
<organism evidence="2 3">
    <name type="scientific">Williamsia deligens</name>
    <dbReference type="NCBI Taxonomy" id="321325"/>
    <lineage>
        <taxon>Bacteria</taxon>
        <taxon>Bacillati</taxon>
        <taxon>Actinomycetota</taxon>
        <taxon>Actinomycetes</taxon>
        <taxon>Mycobacteriales</taxon>
        <taxon>Nocardiaceae</taxon>
        <taxon>Williamsia</taxon>
    </lineage>
</organism>
<dbReference type="InterPro" id="IPR029016">
    <property type="entry name" value="GAF-like_dom_sf"/>
</dbReference>
<dbReference type="RefSeq" id="WP_253645873.1">
    <property type="nucleotide sequence ID" value="NZ_BAAAMO010000002.1"/>
</dbReference>
<dbReference type="PROSITE" id="PS50883">
    <property type="entry name" value="EAL"/>
    <property type="match status" value="1"/>
</dbReference>
<evidence type="ECO:0000313" key="3">
    <source>
        <dbReference type="Proteomes" id="UP001597068"/>
    </source>
</evidence>
<comment type="caution">
    <text evidence="2">The sequence shown here is derived from an EMBL/GenBank/DDBJ whole genome shotgun (WGS) entry which is preliminary data.</text>
</comment>
<dbReference type="EMBL" id="JBHTIL010000001">
    <property type="protein sequence ID" value="MFD0926238.1"/>
    <property type="molecule type" value="Genomic_DNA"/>
</dbReference>
<dbReference type="SUPFAM" id="SSF141868">
    <property type="entry name" value="EAL domain-like"/>
    <property type="match status" value="1"/>
</dbReference>
<dbReference type="CDD" id="cd01948">
    <property type="entry name" value="EAL"/>
    <property type="match status" value="1"/>
</dbReference>
<dbReference type="PANTHER" id="PTHR33121">
    <property type="entry name" value="CYCLIC DI-GMP PHOSPHODIESTERASE PDEF"/>
    <property type="match status" value="1"/>
</dbReference>
<dbReference type="Gene3D" id="3.20.20.450">
    <property type="entry name" value="EAL domain"/>
    <property type="match status" value="1"/>
</dbReference>
<reference evidence="3" key="1">
    <citation type="journal article" date="2019" name="Int. J. Syst. Evol. Microbiol.">
        <title>The Global Catalogue of Microorganisms (GCM) 10K type strain sequencing project: providing services to taxonomists for standard genome sequencing and annotation.</title>
        <authorList>
            <consortium name="The Broad Institute Genomics Platform"/>
            <consortium name="The Broad Institute Genome Sequencing Center for Infectious Disease"/>
            <person name="Wu L."/>
            <person name="Ma J."/>
        </authorList>
    </citation>
    <scope>NUCLEOTIDE SEQUENCE [LARGE SCALE GENOMIC DNA]</scope>
    <source>
        <strain evidence="3">CCUG 50873</strain>
    </source>
</reference>
<feature type="domain" description="EAL" evidence="1">
    <location>
        <begin position="166"/>
        <end position="414"/>
    </location>
</feature>
<dbReference type="SMART" id="SM00052">
    <property type="entry name" value="EAL"/>
    <property type="match status" value="1"/>
</dbReference>
<accession>A0ABW3G7X0</accession>
<name>A0ABW3G7X0_9NOCA</name>
<dbReference type="InterPro" id="IPR003018">
    <property type="entry name" value="GAF"/>
</dbReference>
<keyword evidence="3" id="KW-1185">Reference proteome</keyword>
<dbReference type="SMART" id="SM00065">
    <property type="entry name" value="GAF"/>
    <property type="match status" value="1"/>
</dbReference>
<dbReference type="SUPFAM" id="SSF55781">
    <property type="entry name" value="GAF domain-like"/>
    <property type="match status" value="1"/>
</dbReference>
<dbReference type="PANTHER" id="PTHR33121:SF70">
    <property type="entry name" value="SIGNALING PROTEIN YKOW"/>
    <property type="match status" value="1"/>
</dbReference>
<dbReference type="Pfam" id="PF00563">
    <property type="entry name" value="EAL"/>
    <property type="match status" value="1"/>
</dbReference>
<protein>
    <submittedName>
        <fullName evidence="2">EAL domain-containing protein</fullName>
    </submittedName>
</protein>
<gene>
    <name evidence="2" type="ORF">ACFQ04_10875</name>
</gene>
<dbReference type="Pfam" id="PF01590">
    <property type="entry name" value="GAF"/>
    <property type="match status" value="1"/>
</dbReference>
<dbReference type="InterPro" id="IPR001633">
    <property type="entry name" value="EAL_dom"/>
</dbReference>
<dbReference type="Gene3D" id="3.30.450.40">
    <property type="match status" value="1"/>
</dbReference>
<dbReference type="InterPro" id="IPR035919">
    <property type="entry name" value="EAL_sf"/>
</dbReference>
<evidence type="ECO:0000259" key="1">
    <source>
        <dbReference type="PROSITE" id="PS50883"/>
    </source>
</evidence>
<proteinExistence type="predicted"/>
<sequence>MTQGGASRFGHATNYLGDGAVSANLSTTLELAALAVGFSQARLHILDEHHQYVLAAFGDPDSVGLIVDRSATMCRAVVDSAQPLVIGDAQSTSVDPSLASPLSAAGLRTYVGVPLFSREHTAVGTLCLTDAVPHTVSASDVTLLQKYAKVIEEQLELQRDRTRLPDDTGLDDVAAALSRGEIQPWFQAIVDPSDGAVRGFEALSRWVHPVHGVLTPAHFLPAVRATDIMLDIDLDILRASSDMMRAHESTIGDDLLLHVNIEGGHLHRPARLERLIETVRGASVPTDRLAVEIIESTVGDDLHTRDALDTLRGLGVHVVVDDLGRGWSSLSRLVHWSIDGFKLDASLTASLGTPAVDHLLRGLVEHGAANGLVVIAEGIETARQRQALVEMNCPQAQGFLFQRPGPEPVLPTGS</sequence>
<evidence type="ECO:0000313" key="2">
    <source>
        <dbReference type="EMBL" id="MFD0926238.1"/>
    </source>
</evidence>